<dbReference type="EMBL" id="JBJHQH010000003">
    <property type="protein sequence ID" value="MFK9090704.1"/>
    <property type="molecule type" value="Genomic_DNA"/>
</dbReference>
<dbReference type="Pfam" id="PF18982">
    <property type="entry name" value="JetA"/>
    <property type="match status" value="1"/>
</dbReference>
<sequence>MSLIDKDILVDLLCDVMEQHSNLFDHDEEFLDFRTSREKANFFFRKLRDAKWVTEEQMMDYSWKVSVPDYALSILHTFEQITNGHQEEYRGRILSVFQHLYGEEKESYISLQQAYENK</sequence>
<proteinExistence type="predicted"/>
<protein>
    <submittedName>
        <fullName evidence="1">Wadjet anti-phage system protein JetA family protein</fullName>
    </submittedName>
</protein>
<name>A0ABW8RE53_9BACI</name>
<comment type="caution">
    <text evidence="1">The sequence shown here is derived from an EMBL/GenBank/DDBJ whole genome shotgun (WGS) entry which is preliminary data.</text>
</comment>
<evidence type="ECO:0000313" key="2">
    <source>
        <dbReference type="Proteomes" id="UP001623041"/>
    </source>
</evidence>
<organism evidence="1 2">
    <name type="scientific">Bacillus salipaludis</name>
    <dbReference type="NCBI Taxonomy" id="2547811"/>
    <lineage>
        <taxon>Bacteria</taxon>
        <taxon>Bacillati</taxon>
        <taxon>Bacillota</taxon>
        <taxon>Bacilli</taxon>
        <taxon>Bacillales</taxon>
        <taxon>Bacillaceae</taxon>
        <taxon>Bacillus</taxon>
    </lineage>
</organism>
<evidence type="ECO:0000313" key="1">
    <source>
        <dbReference type="EMBL" id="MFK9090704.1"/>
    </source>
</evidence>
<dbReference type="Proteomes" id="UP001623041">
    <property type="component" value="Unassembled WGS sequence"/>
</dbReference>
<accession>A0ABW8RE53</accession>
<keyword evidence="2" id="KW-1185">Reference proteome</keyword>
<gene>
    <name evidence="1" type="ORF">ACJEBI_04305</name>
</gene>
<reference evidence="1 2" key="1">
    <citation type="submission" date="2024-11" db="EMBL/GenBank/DDBJ databases">
        <authorList>
            <person name="Lucas J.A."/>
        </authorList>
    </citation>
    <scope>NUCLEOTIDE SEQUENCE [LARGE SCALE GENOMIC DNA]</scope>
    <source>
        <strain evidence="1 2">Z 5.4</strain>
    </source>
</reference>
<dbReference type="RefSeq" id="WP_406579775.1">
    <property type="nucleotide sequence ID" value="NZ_JBJHQH010000003.1"/>
</dbReference>
<dbReference type="InterPro" id="IPR043773">
    <property type="entry name" value="JetA"/>
</dbReference>